<feature type="compositionally biased region" description="Basic and acidic residues" evidence="2">
    <location>
        <begin position="108"/>
        <end position="120"/>
    </location>
</feature>
<feature type="domain" description="HP" evidence="3">
    <location>
        <begin position="1195"/>
        <end position="1258"/>
    </location>
</feature>
<feature type="region of interest" description="Disordered" evidence="2">
    <location>
        <begin position="140"/>
        <end position="165"/>
    </location>
</feature>
<dbReference type="Gene3D" id="3.40.20.10">
    <property type="entry name" value="Severin"/>
    <property type="match status" value="4"/>
</dbReference>
<dbReference type="Pfam" id="PF00626">
    <property type="entry name" value="Gelsolin"/>
    <property type="match status" value="2"/>
</dbReference>
<evidence type="ECO:0000259" key="3">
    <source>
        <dbReference type="PROSITE" id="PS51089"/>
    </source>
</evidence>
<feature type="region of interest" description="Disordered" evidence="2">
    <location>
        <begin position="249"/>
        <end position="275"/>
    </location>
</feature>
<feature type="region of interest" description="Disordered" evidence="2">
    <location>
        <begin position="105"/>
        <end position="128"/>
    </location>
</feature>
<dbReference type="PROSITE" id="PS51089">
    <property type="entry name" value="HP"/>
    <property type="match status" value="1"/>
</dbReference>
<evidence type="ECO:0000256" key="2">
    <source>
        <dbReference type="SAM" id="MobiDB-lite"/>
    </source>
</evidence>
<organism evidence="4">
    <name type="scientific">Mesocestoides corti</name>
    <name type="common">Flatworm</name>
    <dbReference type="NCBI Taxonomy" id="53468"/>
    <lineage>
        <taxon>Eukaryota</taxon>
        <taxon>Metazoa</taxon>
        <taxon>Spiralia</taxon>
        <taxon>Lophotrochozoa</taxon>
        <taxon>Platyhelminthes</taxon>
        <taxon>Cestoda</taxon>
        <taxon>Eucestoda</taxon>
        <taxon>Cyclophyllidea</taxon>
        <taxon>Mesocestoididae</taxon>
        <taxon>Mesocestoides</taxon>
    </lineage>
</organism>
<dbReference type="GO" id="GO:0008154">
    <property type="term" value="P:actin polymerization or depolymerization"/>
    <property type="evidence" value="ECO:0007669"/>
    <property type="project" value="TreeGrafter"/>
</dbReference>
<dbReference type="InterPro" id="IPR029006">
    <property type="entry name" value="ADF-H/Gelsolin-like_dom_sf"/>
</dbReference>
<dbReference type="Pfam" id="PF02209">
    <property type="entry name" value="VHP"/>
    <property type="match status" value="1"/>
</dbReference>
<dbReference type="Gene3D" id="1.10.950.10">
    <property type="entry name" value="Villin headpiece domain"/>
    <property type="match status" value="1"/>
</dbReference>
<dbReference type="GO" id="GO:0015629">
    <property type="term" value="C:actin cytoskeleton"/>
    <property type="evidence" value="ECO:0007669"/>
    <property type="project" value="TreeGrafter"/>
</dbReference>
<dbReference type="GO" id="GO:0051014">
    <property type="term" value="P:actin filament severing"/>
    <property type="evidence" value="ECO:0007669"/>
    <property type="project" value="TreeGrafter"/>
</dbReference>
<dbReference type="SMART" id="SM00262">
    <property type="entry name" value="GEL"/>
    <property type="match status" value="3"/>
</dbReference>
<accession>A0A5K3ELE8</accession>
<dbReference type="InterPro" id="IPR036886">
    <property type="entry name" value="Villin_headpiece_dom_sf"/>
</dbReference>
<dbReference type="SUPFAM" id="SSF47050">
    <property type="entry name" value="VHP, Villin headpiece domain"/>
    <property type="match status" value="1"/>
</dbReference>
<dbReference type="GO" id="GO:0005546">
    <property type="term" value="F:phosphatidylinositol-4,5-bisphosphate binding"/>
    <property type="evidence" value="ECO:0007669"/>
    <property type="project" value="TreeGrafter"/>
</dbReference>
<dbReference type="GO" id="GO:0051016">
    <property type="term" value="P:barbed-end actin filament capping"/>
    <property type="evidence" value="ECO:0007669"/>
    <property type="project" value="TreeGrafter"/>
</dbReference>
<dbReference type="SUPFAM" id="SSF55753">
    <property type="entry name" value="Actin depolymerizing proteins"/>
    <property type="match status" value="4"/>
</dbReference>
<dbReference type="InterPro" id="IPR003128">
    <property type="entry name" value="Villin_headpiece"/>
</dbReference>
<dbReference type="InterPro" id="IPR007123">
    <property type="entry name" value="Gelsolin-like_dom"/>
</dbReference>
<dbReference type="PANTHER" id="PTHR11977:SF45">
    <property type="entry name" value="SUPERVILLIN"/>
    <property type="match status" value="1"/>
</dbReference>
<dbReference type="WBParaSite" id="MCU_001090-RB">
    <property type="protein sequence ID" value="MCU_001090-RB"/>
    <property type="gene ID" value="MCU_001090"/>
</dbReference>
<sequence>MDTDENDGGEKRISVAEMLKSIEATNTRATEGEIMQFPTNAAVRRRLKYRLADRTWRLSQQHCRALPADFDSPPNLLRSQSCTQIDSEDSLKMMPISERIAQIQENSEQWKRRNQARGESESTPNKSVYQIQNDLAASQEQWRKRVAAPDCGKGGDKMQPIEPARTPQIRIMRKTFEVDPKFFTPTLQDNENNPDFAIVKKTVPVAKINEHFVDEFFGSRPLNAIDLQTLPSQSSLSNVEFPKTNLGVAPFKRPLGPASRPSSKSKNAVRRLNETSGLKDAYEEVQVRVPGDAEAVLSRNQFTPYQRLTGTSDALGLSSTPSNRPDMNAHLCESALAGLASVENFSTTKERLRVVAQEKQAPLAAFQRCLVPFKETMLLLVKGRRQVQTRLVAPTVASLNSGDSFLLILPHTASLYVWIGQHSNLIESNKVRDVAAWVSKTRDLGFSSGGRGPTVVTIEEGKPQGVSRADLEAFYAALETSLDKVNISPAGPQEEDLVFEAVVQHTNRVFEVLEDRLEPIPEFWGTPLRCSMLSSVKAFVFDFGSEVYLWTGNQISPKIRAAGIELVQQLYMEPYDYSMCNTNPLNPLEAIVCPKSGHSRPDWTLVAKVPERGETVLFKEKFIDWPEGSRFGHISRHHSAKAYIPKPSSTAPSTIEPLSADILFKEAFLEPPLPANLLSLDGRFVGRGCGEGVRPFDGIMRRFFVETSAGLKIWRIVEYEPRLVDEASFGQFYREETYVIRWPFRVYNSGREEALVKNSRSCNNPAVLRDQCAYFFWQGSASKVTQQGAAALLTVELDEEKGPQIRVVEGKEPPVFCSLFNGRMAIYDGKFHSQKPVTRLFLIRGERGPETHLWQVPASVASLRSRGVFLIVSADEKDSRCWLWVGSTVPKANITAARWLLDRFHNSCPPDLGHKILNVKEVNEIDTGSPHLQDCLATLNGGTTVHLPLSSAPQDVQRLVVWQLVYTLGQQLSSHRLSYSLEPDITTASDFGIAVSTYVESDSLFSSKLPIPNFPINLSDFYSTEQPALFLVVHGKDVVYLWHGWWPESSPGASPPRLVPSHSTETPVKMRRTPSKPFSPGPARPTSLPSEMLAFADPDSVPAPPLTPSSPRSPGGSASSPRFIAARLAALRTAQALAKRIGPATRAVAVYAGLEPDDFLCLFPPASRSTDGANYHLNNGKSNGQADAVSDLLDRLENMKFSLRELQQHPRPSEFDTTRLETYLTDEDFEAAFHMSRAAFSELPEWKRCNLKRNLNLF</sequence>
<proteinExistence type="inferred from homology"/>
<feature type="compositionally biased region" description="Low complexity" evidence="2">
    <location>
        <begin position="1109"/>
        <end position="1120"/>
    </location>
</feature>
<name>A0A5K3ELE8_MESCO</name>
<dbReference type="InterPro" id="IPR007122">
    <property type="entry name" value="Villin/Gelsolin"/>
</dbReference>
<comment type="similarity">
    <text evidence="1">Belongs to the villin/gelsolin family.</text>
</comment>
<reference evidence="4" key="1">
    <citation type="submission" date="2019-11" db="UniProtKB">
        <authorList>
            <consortium name="WormBaseParasite"/>
        </authorList>
    </citation>
    <scope>IDENTIFICATION</scope>
</reference>
<dbReference type="GO" id="GO:0005737">
    <property type="term" value="C:cytoplasm"/>
    <property type="evidence" value="ECO:0007669"/>
    <property type="project" value="TreeGrafter"/>
</dbReference>
<dbReference type="SMART" id="SM00153">
    <property type="entry name" value="VHP"/>
    <property type="match status" value="1"/>
</dbReference>
<protein>
    <submittedName>
        <fullName evidence="4">Gelsolin-like domain-containing protein</fullName>
    </submittedName>
</protein>
<feature type="region of interest" description="Disordered" evidence="2">
    <location>
        <begin position="1050"/>
        <end position="1120"/>
    </location>
</feature>
<dbReference type="GO" id="GO:0051015">
    <property type="term" value="F:actin filament binding"/>
    <property type="evidence" value="ECO:0007669"/>
    <property type="project" value="InterPro"/>
</dbReference>
<dbReference type="PANTHER" id="PTHR11977">
    <property type="entry name" value="VILLIN"/>
    <property type="match status" value="1"/>
</dbReference>
<evidence type="ECO:0000313" key="4">
    <source>
        <dbReference type="WBParaSite" id="MCU_001090-RB"/>
    </source>
</evidence>
<evidence type="ECO:0000256" key="1">
    <source>
        <dbReference type="ARBA" id="ARBA00008418"/>
    </source>
</evidence>
<dbReference type="AlphaFoldDB" id="A0A5K3ELE8"/>